<dbReference type="SUPFAM" id="SSF52540">
    <property type="entry name" value="P-loop containing nucleoside triphosphate hydrolases"/>
    <property type="match status" value="1"/>
</dbReference>
<feature type="domain" description="Sulfotransferase" evidence="2">
    <location>
        <begin position="144"/>
        <end position="303"/>
    </location>
</feature>
<proteinExistence type="predicted"/>
<dbReference type="GO" id="GO:0001517">
    <property type="term" value="F:N-acetylglucosamine 6-O-sulfotransferase activity"/>
    <property type="evidence" value="ECO:0007669"/>
    <property type="project" value="TreeGrafter"/>
</dbReference>
<dbReference type="Gene3D" id="3.40.50.300">
    <property type="entry name" value="P-loop containing nucleotide triphosphate hydrolases"/>
    <property type="match status" value="1"/>
</dbReference>
<dbReference type="PANTHER" id="PTHR10704">
    <property type="entry name" value="CARBOHYDRATE SULFOTRANSFERASE"/>
    <property type="match status" value="1"/>
</dbReference>
<name>A0A510HPE6_9ACTN</name>
<evidence type="ECO:0000256" key="1">
    <source>
        <dbReference type="SAM" id="Coils"/>
    </source>
</evidence>
<dbReference type="InterPro" id="IPR027417">
    <property type="entry name" value="P-loop_NTPase"/>
</dbReference>
<dbReference type="GO" id="GO:0006790">
    <property type="term" value="P:sulfur compound metabolic process"/>
    <property type="evidence" value="ECO:0007669"/>
    <property type="project" value="TreeGrafter"/>
</dbReference>
<reference evidence="3" key="1">
    <citation type="journal article" date="2019" name="Microbiol. Resour. Announc.">
        <title>Complete Genome Sequence of Rubrobacter xylanophilus Strain AA3-22, Isolated from Arima Onsen in Japan.</title>
        <authorList>
            <person name="Tomariguchi N."/>
            <person name="Miyazaki K."/>
        </authorList>
    </citation>
    <scope>NUCLEOTIDE SEQUENCE [LARGE SCALE GENOMIC DNA]</scope>
    <source>
        <strain evidence="3">AA3-22</strain>
    </source>
</reference>
<dbReference type="PANTHER" id="PTHR10704:SF44">
    <property type="entry name" value="LD35051P-RELATED"/>
    <property type="match status" value="1"/>
</dbReference>
<dbReference type="GO" id="GO:0006044">
    <property type="term" value="P:N-acetylglucosamine metabolic process"/>
    <property type="evidence" value="ECO:0007669"/>
    <property type="project" value="TreeGrafter"/>
</dbReference>
<keyword evidence="1" id="KW-0175">Coiled coil</keyword>
<dbReference type="Proteomes" id="UP000318065">
    <property type="component" value="Chromosome"/>
</dbReference>
<dbReference type="Pfam" id="PF00685">
    <property type="entry name" value="Sulfotransfer_1"/>
    <property type="match status" value="1"/>
</dbReference>
<evidence type="ECO:0000313" key="3">
    <source>
        <dbReference type="EMBL" id="BBL80627.1"/>
    </source>
</evidence>
<keyword evidence="4" id="KW-1185">Reference proteome</keyword>
<dbReference type="EMBL" id="AP019791">
    <property type="protein sequence ID" value="BBL80627.1"/>
    <property type="molecule type" value="Genomic_DNA"/>
</dbReference>
<accession>A0A510HPE6</accession>
<gene>
    <name evidence="3" type="ORF">RxyAA322_24810</name>
</gene>
<dbReference type="InterPro" id="IPR000863">
    <property type="entry name" value="Sulfotransferase_dom"/>
</dbReference>
<organism evidence="3 4">
    <name type="scientific">Rubrobacter xylanophilus</name>
    <dbReference type="NCBI Taxonomy" id="49319"/>
    <lineage>
        <taxon>Bacteria</taxon>
        <taxon>Bacillati</taxon>
        <taxon>Actinomycetota</taxon>
        <taxon>Rubrobacteria</taxon>
        <taxon>Rubrobacterales</taxon>
        <taxon>Rubrobacteraceae</taxon>
        <taxon>Rubrobacter</taxon>
    </lineage>
</organism>
<evidence type="ECO:0000313" key="4">
    <source>
        <dbReference type="Proteomes" id="UP000318065"/>
    </source>
</evidence>
<evidence type="ECO:0000259" key="2">
    <source>
        <dbReference type="Pfam" id="PF00685"/>
    </source>
</evidence>
<sequence length="308" mass="35817">MVRRVRREEEIEALQRRVVRLERRLRELESREHINPGNMVWIFGAGRTGSTWLVRMMGDLQGHEVWFEPWVGELFNPDRLQMDRRRGKSFVLAPQYKKTWLRSIRNLILDAVNARFPEATVNGYLIAKEPGGSVGAPLLMEALPESRMILLVRDPRDVVASWLDAHRRGSWAQQKKLEGERCAGLSEEKQDTFVRNTAMRYLKNVGNAKRAYEAHRGRKALVKYEELRADTVGTLKRAYAELGIPVDEEELVRVVERHAWEKIPKEQKGRGKFYRKAKPGGWREDLTPEQIEIVEEITAPLLRELYPA</sequence>
<dbReference type="InterPro" id="IPR051135">
    <property type="entry name" value="Gal/GlcNAc/GalNAc_ST"/>
</dbReference>
<feature type="coiled-coil region" evidence="1">
    <location>
        <begin position="4"/>
        <end position="31"/>
    </location>
</feature>
<protein>
    <recommendedName>
        <fullName evidence="2">Sulfotransferase domain-containing protein</fullName>
    </recommendedName>
</protein>
<dbReference type="AlphaFoldDB" id="A0A510HPE6"/>